<dbReference type="Proteomes" id="UP000248786">
    <property type="component" value="Unassembled WGS sequence"/>
</dbReference>
<dbReference type="AlphaFoldDB" id="A0A328ENI0"/>
<proteinExistence type="predicted"/>
<sequence length="71" mass="8435">MIKDLDKKNMIRVELTVVAEQKLKDGVENFVQTEKVFDVLSAEELNEFSYFIRKLDARAMQVWNEIKTERL</sequence>
<evidence type="ECO:0000313" key="1">
    <source>
        <dbReference type="EMBL" id="RAL69031.1"/>
    </source>
</evidence>
<gene>
    <name evidence="2" type="ORF">C1G86_1403</name>
    <name evidence="1" type="ORF">C1G87_1367</name>
</gene>
<evidence type="ECO:0000313" key="3">
    <source>
        <dbReference type="Proteomes" id="UP000248786"/>
    </source>
</evidence>
<accession>A0A328ENI0</accession>
<reference evidence="3 4" key="1">
    <citation type="submission" date="2018-05" db="EMBL/GenBank/DDBJ databases">
        <title>Draft genome sequences of Dehalococcoides mccartyi strains RC and KS.</title>
        <authorList>
            <person name="Higgins S.A."/>
            <person name="Padilla-Crespo E."/>
            <person name="Loeffler F.E."/>
        </authorList>
    </citation>
    <scope>NUCLEOTIDE SEQUENCE [LARGE SCALE GENOMIC DNA]</scope>
    <source>
        <strain evidence="2 3">KS</strain>
        <strain evidence="1 4">RC</strain>
    </source>
</reference>
<organism evidence="2 3">
    <name type="scientific">Dehalococcoides mccartyi</name>
    <dbReference type="NCBI Taxonomy" id="61435"/>
    <lineage>
        <taxon>Bacteria</taxon>
        <taxon>Bacillati</taxon>
        <taxon>Chloroflexota</taxon>
        <taxon>Dehalococcoidia</taxon>
        <taxon>Dehalococcoidales</taxon>
        <taxon>Dehalococcoidaceae</taxon>
        <taxon>Dehalococcoides</taxon>
    </lineage>
</organism>
<dbReference type="EMBL" id="QGLC01000017">
    <property type="protein sequence ID" value="RAL69031.1"/>
    <property type="molecule type" value="Genomic_DNA"/>
</dbReference>
<name>A0A328ENI0_9CHLR</name>
<evidence type="ECO:0000313" key="2">
    <source>
        <dbReference type="EMBL" id="RAL70205.1"/>
    </source>
</evidence>
<protein>
    <submittedName>
        <fullName evidence="2">Uncharacterized protein</fullName>
    </submittedName>
</protein>
<dbReference type="EMBL" id="QGLD01000015">
    <property type="protein sequence ID" value="RAL70205.1"/>
    <property type="molecule type" value="Genomic_DNA"/>
</dbReference>
<evidence type="ECO:0000313" key="4">
    <source>
        <dbReference type="Proteomes" id="UP000249146"/>
    </source>
</evidence>
<comment type="caution">
    <text evidence="2">The sequence shown here is derived from an EMBL/GenBank/DDBJ whole genome shotgun (WGS) entry which is preliminary data.</text>
</comment>
<dbReference type="Proteomes" id="UP000249146">
    <property type="component" value="Unassembled WGS sequence"/>
</dbReference>